<feature type="region of interest" description="Disordered" evidence="1">
    <location>
        <begin position="421"/>
        <end position="449"/>
    </location>
</feature>
<organism evidence="2 3">
    <name type="scientific">Bursaphelenchus xylophilus</name>
    <name type="common">Pinewood nematode worm</name>
    <name type="synonym">Aphelenchoides xylophilus</name>
    <dbReference type="NCBI Taxonomy" id="6326"/>
    <lineage>
        <taxon>Eukaryota</taxon>
        <taxon>Metazoa</taxon>
        <taxon>Ecdysozoa</taxon>
        <taxon>Nematoda</taxon>
        <taxon>Chromadorea</taxon>
        <taxon>Rhabditida</taxon>
        <taxon>Tylenchina</taxon>
        <taxon>Tylenchomorpha</taxon>
        <taxon>Aphelenchoidea</taxon>
        <taxon>Aphelenchoididae</taxon>
        <taxon>Bursaphelenchus</taxon>
    </lineage>
</organism>
<protein>
    <submittedName>
        <fullName evidence="3">KH domain-containing protein</fullName>
    </submittedName>
</protein>
<sequence>MRWPRLFSRQRSPPPEDSSPELTSGQTTSRSGDKPGSFSHLHDFWEEFTFFGVDPNDRPVQEPPIIYGRWFNRGKPVGLKDGTEYNVLVSAKPMITWKNITEAKFFAYITPESQKVVLRDLKERAEVVHLLILRGVEEKLWRKVTTKLNTAKLQRLEVTMFPKDEPAPEGFRTMLSVFGTKVKGVQTDKNGLTMVPDSLVLEKFLLRMSTHFDERQEEAPLDLVALLRLNTTILIIDGQIDKFKMKLDGLDHTQQNPHIQRIEYRAEGTEFRELIELIKGFRRILPGLNAVNFGTLKARKVDVLPSQKNVVEQIKRAFNTLKSQIDRLLDYCQTNSIDLTVEIGFEATFRIKFLSWTTDILESFPPDTEHVGEAVLSFCGKGEAECQDYVYRQAGVKVNIKAFNTHGRILVMAKDRMEPLLTPKQSQEKSSEESSGDLQEQGPHTSSIVTQHLVISDI</sequence>
<evidence type="ECO:0000313" key="2">
    <source>
        <dbReference type="Proteomes" id="UP000095284"/>
    </source>
</evidence>
<evidence type="ECO:0000313" key="3">
    <source>
        <dbReference type="WBParaSite" id="BXY_0910100.1"/>
    </source>
</evidence>
<name>A0A1I7S7V8_BURXY</name>
<dbReference type="AlphaFoldDB" id="A0A1I7S7V8"/>
<dbReference type="WBParaSite" id="BXY_0910100.1">
    <property type="protein sequence ID" value="BXY_0910100.1"/>
    <property type="gene ID" value="BXY_0910100"/>
</dbReference>
<dbReference type="Proteomes" id="UP000095284">
    <property type="component" value="Unplaced"/>
</dbReference>
<feature type="compositionally biased region" description="Polar residues" evidence="1">
    <location>
        <begin position="20"/>
        <end position="30"/>
    </location>
</feature>
<feature type="region of interest" description="Disordered" evidence="1">
    <location>
        <begin position="1"/>
        <end position="36"/>
    </location>
</feature>
<proteinExistence type="predicted"/>
<feature type="compositionally biased region" description="Polar residues" evidence="1">
    <location>
        <begin position="436"/>
        <end position="449"/>
    </location>
</feature>
<reference evidence="3" key="1">
    <citation type="submission" date="2016-11" db="UniProtKB">
        <authorList>
            <consortium name="WormBaseParasite"/>
        </authorList>
    </citation>
    <scope>IDENTIFICATION</scope>
</reference>
<evidence type="ECO:0000256" key="1">
    <source>
        <dbReference type="SAM" id="MobiDB-lite"/>
    </source>
</evidence>
<accession>A0A1I7S7V8</accession>